<sequence>MANNSWRSSSMDQQPSETLYYSSRENTNKGKIRECCMCGNVGFQERLFRCHRCHHRFQHIYCSRLYSDELEFDSVNVCDWCLDLQAKEKIQRQKRKAELQEMESGKAKEVAATEASAMKQSASVTIEKPRKANTKPTLKIHVKFVGSKERQPPSSLIQDCMLSSESCKNLPGSPRQSSPTKGGLGRRYKLLSDVLC</sequence>
<accession>D5ADF0</accession>
<keyword evidence="1" id="KW-0863">Zinc-finger</keyword>
<keyword evidence="1" id="KW-0479">Metal-binding</keyword>
<keyword evidence="2" id="KW-0862">Zinc</keyword>
<name>D5ADF0_PICSI</name>
<organism evidence="5">
    <name type="scientific">Picea sitchensis</name>
    <name type="common">Sitka spruce</name>
    <name type="synonym">Pinus sitchensis</name>
    <dbReference type="NCBI Taxonomy" id="3332"/>
    <lineage>
        <taxon>Eukaryota</taxon>
        <taxon>Viridiplantae</taxon>
        <taxon>Streptophyta</taxon>
        <taxon>Embryophyta</taxon>
        <taxon>Tracheophyta</taxon>
        <taxon>Spermatophyta</taxon>
        <taxon>Pinopsida</taxon>
        <taxon>Pinidae</taxon>
        <taxon>Conifers I</taxon>
        <taxon>Pinales</taxon>
        <taxon>Pinaceae</taxon>
        <taxon>Picea</taxon>
    </lineage>
</organism>
<dbReference type="SUPFAM" id="SSF57903">
    <property type="entry name" value="FYVE/PHD zinc finger"/>
    <property type="match status" value="1"/>
</dbReference>
<dbReference type="AlphaFoldDB" id="D5ADF0"/>
<protein>
    <recommendedName>
        <fullName evidence="4">PHD-type zinc finger plants domain-containing protein</fullName>
    </recommendedName>
</protein>
<feature type="region of interest" description="Disordered" evidence="3">
    <location>
        <begin position="165"/>
        <end position="185"/>
    </location>
</feature>
<dbReference type="Pfam" id="PF25054">
    <property type="entry name" value="PHD_pln"/>
    <property type="match status" value="1"/>
</dbReference>
<evidence type="ECO:0000313" key="5">
    <source>
        <dbReference type="EMBL" id="ADE77569.1"/>
    </source>
</evidence>
<evidence type="ECO:0000259" key="4">
    <source>
        <dbReference type="Pfam" id="PF25054"/>
    </source>
</evidence>
<reference evidence="5" key="1">
    <citation type="submission" date="2010-04" db="EMBL/GenBank/DDBJ databases">
        <authorList>
            <person name="Reid K.E."/>
            <person name="Liao N."/>
            <person name="Chan S."/>
            <person name="Docking R."/>
            <person name="Taylor G."/>
            <person name="Moore R."/>
            <person name="Mayo M."/>
            <person name="Munro S."/>
            <person name="King J."/>
            <person name="Yanchuk A."/>
            <person name="Holt R."/>
            <person name="Jones S."/>
            <person name="Marra M."/>
            <person name="Ritland C.E."/>
            <person name="Ritland K."/>
            <person name="Bohlmann J."/>
        </authorList>
    </citation>
    <scope>NUCLEOTIDE SEQUENCE</scope>
    <source>
        <tissue evidence="5">Bud</tissue>
    </source>
</reference>
<proteinExistence type="evidence at transcript level"/>
<evidence type="ECO:0000256" key="1">
    <source>
        <dbReference type="ARBA" id="ARBA00022771"/>
    </source>
</evidence>
<dbReference type="EMBL" id="BT124308">
    <property type="protein sequence ID" value="ADE77569.1"/>
    <property type="molecule type" value="mRNA"/>
</dbReference>
<feature type="domain" description="PHD-type zinc finger plants" evidence="4">
    <location>
        <begin position="36"/>
        <end position="81"/>
    </location>
</feature>
<dbReference type="InterPro" id="IPR056874">
    <property type="entry name" value="PHD_dom_pln"/>
</dbReference>
<evidence type="ECO:0000256" key="2">
    <source>
        <dbReference type="ARBA" id="ARBA00022833"/>
    </source>
</evidence>
<dbReference type="InterPro" id="IPR011011">
    <property type="entry name" value="Znf_FYVE_PHD"/>
</dbReference>
<dbReference type="PANTHER" id="PTHR33779">
    <property type="entry name" value="EXPRESSED PROTEIN"/>
    <property type="match status" value="1"/>
</dbReference>
<dbReference type="PANTHER" id="PTHR33779:SF1">
    <property type="entry name" value="EXPRESSED PROTEIN"/>
    <property type="match status" value="1"/>
</dbReference>
<dbReference type="GO" id="GO:0008270">
    <property type="term" value="F:zinc ion binding"/>
    <property type="evidence" value="ECO:0007669"/>
    <property type="project" value="UniProtKB-KW"/>
</dbReference>
<evidence type="ECO:0000256" key="3">
    <source>
        <dbReference type="SAM" id="MobiDB-lite"/>
    </source>
</evidence>
<dbReference type="OMA" id="QDCMLSS"/>